<organism evidence="3 4">
    <name type="scientific">Periweissella ghanensis</name>
    <dbReference type="NCBI Taxonomy" id="467997"/>
    <lineage>
        <taxon>Bacteria</taxon>
        <taxon>Bacillati</taxon>
        <taxon>Bacillota</taxon>
        <taxon>Bacilli</taxon>
        <taxon>Lactobacillales</taxon>
        <taxon>Lactobacillaceae</taxon>
        <taxon>Periweissella</taxon>
    </lineage>
</organism>
<dbReference type="Gene3D" id="3.40.50.2000">
    <property type="entry name" value="Glycogen Phosphorylase B"/>
    <property type="match status" value="3"/>
</dbReference>
<accession>A0ABM8Z9M1</accession>
<proteinExistence type="predicted"/>
<dbReference type="SUPFAM" id="SSF53756">
    <property type="entry name" value="UDP-Glycosyltransferase/glycogen phosphorylase"/>
    <property type="match status" value="1"/>
</dbReference>
<dbReference type="Proteomes" id="UP000789719">
    <property type="component" value="Unassembled WGS sequence"/>
</dbReference>
<sequence>MKMIYSVSENIFDMNSGMELAQVQRTKILNANGQPAQLLTRTYNQRLARACDKVGLANNEYLNMFDYFQDATNIPRKEVSVRALPTLPFSKYHVKFSSAEKWNVFANGYRVAVMNVMGGTPELIDNIEYFDRFNNKSLVQYYDWRGFLSMEENYDTAGNIVNQVYLKPTGEVALEISFSNVTGQAIPTMWKLNNYNGFDYIFDYEDQLFLTFLNELNRTNQGVFIADNPNIANILMSIDNPIKTVAYLHEDHLTHAGAQITEVQPEYIKVIQPEFGHLDVIAVATAKQAATLQQITESEVKVIPTLSFAVNPEPHDVTRLKKLVYVGRLARRKNIRGIIDTFAYINQRQPDTQLVLKGFFVDQEYQDEIEGYINELKLNDVITTQIYSVDNDALFEDASLFISAATSEGLGMNALESMAYGIPVACYGVPYIKDNLVKDGVNGIATSKHTPQELGRKILSIFKKPQTVVQLQQGALATAAEFSAEQLVKNFDKLLDLDDAPMTEKRVDLSFVVPVYNVVKYLEATLDSIFNQKTKYDYEVICVDDGSTDGSTEILKQYAEKYSNLKLISQKNCGVGAARNLGLSHVEGEYVAFIDSDDLLADNYVETVMYNFKRTYADIVTYAARKIKADGTRFTDQDDIFGAPNKIYASGIEQFKTMNRYGYYMVAVWKYVTKTAHLRENKITFPNTQLSEDDYFSFFNYQLAKRTVSIKDVLYNYRIHDKSLIRTFAQADKSTDKRAEHYKAFELLLKQITAEKIKITPSITRYLMNDFLTKLIFKDELNTNIEHTTMVMVGKYLSKEIVTELQAMLREQYKVYARKATVLN</sequence>
<dbReference type="CDD" id="cd00761">
    <property type="entry name" value="Glyco_tranf_GTA_type"/>
    <property type="match status" value="1"/>
</dbReference>
<dbReference type="InterPro" id="IPR001296">
    <property type="entry name" value="Glyco_trans_1"/>
</dbReference>
<evidence type="ECO:0000313" key="3">
    <source>
        <dbReference type="EMBL" id="CAH0417924.1"/>
    </source>
</evidence>
<dbReference type="PANTHER" id="PTHR22916:SF3">
    <property type="entry name" value="UDP-GLCNAC:BETAGAL BETA-1,3-N-ACETYLGLUCOSAMINYLTRANSFERASE-LIKE PROTEIN 1"/>
    <property type="match status" value="1"/>
</dbReference>
<protein>
    <submittedName>
        <fullName evidence="3">UDP-N-acetylglucosamine--peptide N-acetylglucosaminyltransferase GtfA subunit</fullName>
        <ecNumber evidence="3">2.4.1.-</ecNumber>
    </submittedName>
</protein>
<feature type="domain" description="Glycosyl transferase family 1" evidence="1">
    <location>
        <begin position="320"/>
        <end position="473"/>
    </location>
</feature>
<name>A0ABM8Z9M1_9LACO</name>
<feature type="domain" description="Glycosyltransferase 2-like" evidence="2">
    <location>
        <begin position="510"/>
        <end position="644"/>
    </location>
</feature>
<reference evidence="3 4" key="1">
    <citation type="submission" date="2021-11" db="EMBL/GenBank/DDBJ databases">
        <authorList>
            <person name="Depoorter E."/>
        </authorList>
    </citation>
    <scope>NUCLEOTIDE SEQUENCE [LARGE SCALE GENOMIC DNA]</scope>
    <source>
        <strain evidence="3 4">LMG 24286</strain>
    </source>
</reference>
<dbReference type="RefSeq" id="WP_230098030.1">
    <property type="nucleotide sequence ID" value="NZ_CAKKNT010000002.1"/>
</dbReference>
<keyword evidence="3" id="KW-0808">Transferase</keyword>
<dbReference type="InterPro" id="IPR029044">
    <property type="entry name" value="Nucleotide-diphossugar_trans"/>
</dbReference>
<dbReference type="Gene3D" id="3.90.550.10">
    <property type="entry name" value="Spore Coat Polysaccharide Biosynthesis Protein SpsA, Chain A"/>
    <property type="match status" value="1"/>
</dbReference>
<dbReference type="InterPro" id="IPR001173">
    <property type="entry name" value="Glyco_trans_2-like"/>
</dbReference>
<dbReference type="SUPFAM" id="SSF53448">
    <property type="entry name" value="Nucleotide-diphospho-sugar transferases"/>
    <property type="match status" value="1"/>
</dbReference>
<dbReference type="Pfam" id="PF00534">
    <property type="entry name" value="Glycos_transf_1"/>
    <property type="match status" value="1"/>
</dbReference>
<dbReference type="PANTHER" id="PTHR22916">
    <property type="entry name" value="GLYCOSYLTRANSFERASE"/>
    <property type="match status" value="1"/>
</dbReference>
<gene>
    <name evidence="3" type="primary">gtfA_3</name>
    <name evidence="3" type="ORF">WGH24286_00340</name>
</gene>
<evidence type="ECO:0000259" key="2">
    <source>
        <dbReference type="Pfam" id="PF00535"/>
    </source>
</evidence>
<dbReference type="GO" id="GO:0016757">
    <property type="term" value="F:glycosyltransferase activity"/>
    <property type="evidence" value="ECO:0007669"/>
    <property type="project" value="UniProtKB-KW"/>
</dbReference>
<evidence type="ECO:0000313" key="4">
    <source>
        <dbReference type="Proteomes" id="UP000789719"/>
    </source>
</evidence>
<dbReference type="EC" id="2.4.1.-" evidence="3"/>
<keyword evidence="3" id="KW-0328">Glycosyltransferase</keyword>
<evidence type="ECO:0000259" key="1">
    <source>
        <dbReference type="Pfam" id="PF00534"/>
    </source>
</evidence>
<comment type="caution">
    <text evidence="3">The sequence shown here is derived from an EMBL/GenBank/DDBJ whole genome shotgun (WGS) entry which is preliminary data.</text>
</comment>
<dbReference type="EMBL" id="CAKKNT010000002">
    <property type="protein sequence ID" value="CAH0417924.1"/>
    <property type="molecule type" value="Genomic_DNA"/>
</dbReference>
<keyword evidence="4" id="KW-1185">Reference proteome</keyword>
<dbReference type="Pfam" id="PF00535">
    <property type="entry name" value="Glycos_transf_2"/>
    <property type="match status" value="1"/>
</dbReference>